<dbReference type="OrthoDB" id="63989at2759"/>
<dbReference type="SMART" id="SM00220">
    <property type="entry name" value="S_TKc"/>
    <property type="match status" value="1"/>
</dbReference>
<dbReference type="InterPro" id="IPR045133">
    <property type="entry name" value="IRE1/2-like"/>
</dbReference>
<keyword evidence="2" id="KW-0418">Kinase</keyword>
<dbReference type="InterPro" id="IPR000719">
    <property type="entry name" value="Prot_kinase_dom"/>
</dbReference>
<dbReference type="GO" id="GO:0070059">
    <property type="term" value="P:intrinsic apoptotic signaling pathway in response to endoplasmic reticulum stress"/>
    <property type="evidence" value="ECO:0007669"/>
    <property type="project" value="TreeGrafter"/>
</dbReference>
<comment type="caution">
    <text evidence="2">The sequence shown here is derived from an EMBL/GenBank/DDBJ whole genome shotgun (WGS) entry which is preliminary data.</text>
</comment>
<keyword evidence="2" id="KW-0808">Transferase</keyword>
<dbReference type="Proteomes" id="UP001152320">
    <property type="component" value="Chromosome 10"/>
</dbReference>
<dbReference type="Gene3D" id="1.10.510.10">
    <property type="entry name" value="Transferase(Phosphotransferase) domain 1"/>
    <property type="match status" value="1"/>
</dbReference>
<dbReference type="GO" id="GO:0004521">
    <property type="term" value="F:RNA endonuclease activity"/>
    <property type="evidence" value="ECO:0007669"/>
    <property type="project" value="InterPro"/>
</dbReference>
<dbReference type="GO" id="GO:1990604">
    <property type="term" value="C:IRE1-TRAF2-ASK1 complex"/>
    <property type="evidence" value="ECO:0007669"/>
    <property type="project" value="TreeGrafter"/>
</dbReference>
<gene>
    <name evidence="2" type="ORF">HOLleu_21750</name>
</gene>
<dbReference type="Gene3D" id="3.30.200.20">
    <property type="entry name" value="Phosphorylase Kinase, domain 1"/>
    <property type="match status" value="1"/>
</dbReference>
<dbReference type="PROSITE" id="PS00108">
    <property type="entry name" value="PROTEIN_KINASE_ST"/>
    <property type="match status" value="1"/>
</dbReference>
<reference evidence="2" key="1">
    <citation type="submission" date="2021-10" db="EMBL/GenBank/DDBJ databases">
        <title>Tropical sea cucumber genome reveals ecological adaptation and Cuvierian tubules defense mechanism.</title>
        <authorList>
            <person name="Chen T."/>
        </authorList>
    </citation>
    <scope>NUCLEOTIDE SEQUENCE</scope>
    <source>
        <strain evidence="2">Nanhai2018</strain>
        <tissue evidence="2">Muscle</tissue>
    </source>
</reference>
<dbReference type="InterPro" id="IPR008271">
    <property type="entry name" value="Ser/Thr_kinase_AS"/>
</dbReference>
<accession>A0A9Q1BYB6</accession>
<dbReference type="GO" id="GO:0005524">
    <property type="term" value="F:ATP binding"/>
    <property type="evidence" value="ECO:0007669"/>
    <property type="project" value="InterPro"/>
</dbReference>
<organism evidence="2 3">
    <name type="scientific">Holothuria leucospilota</name>
    <name type="common">Black long sea cucumber</name>
    <name type="synonym">Mertensiothuria leucospilota</name>
    <dbReference type="NCBI Taxonomy" id="206669"/>
    <lineage>
        <taxon>Eukaryota</taxon>
        <taxon>Metazoa</taxon>
        <taxon>Echinodermata</taxon>
        <taxon>Eleutherozoa</taxon>
        <taxon>Echinozoa</taxon>
        <taxon>Holothuroidea</taxon>
        <taxon>Aspidochirotacea</taxon>
        <taxon>Aspidochirotida</taxon>
        <taxon>Holothuriidae</taxon>
        <taxon>Holothuria</taxon>
    </lineage>
</organism>
<dbReference type="PANTHER" id="PTHR13954:SF28">
    <property type="match status" value="1"/>
</dbReference>
<dbReference type="AlphaFoldDB" id="A0A9Q1BYB6"/>
<evidence type="ECO:0000313" key="2">
    <source>
        <dbReference type="EMBL" id="KAJ8034774.1"/>
    </source>
</evidence>
<dbReference type="GO" id="GO:0051082">
    <property type="term" value="F:unfolded protein binding"/>
    <property type="evidence" value="ECO:0007669"/>
    <property type="project" value="TreeGrafter"/>
</dbReference>
<dbReference type="SUPFAM" id="SSF56112">
    <property type="entry name" value="Protein kinase-like (PK-like)"/>
    <property type="match status" value="1"/>
</dbReference>
<dbReference type="GO" id="GO:0004674">
    <property type="term" value="F:protein serine/threonine kinase activity"/>
    <property type="evidence" value="ECO:0007669"/>
    <property type="project" value="InterPro"/>
</dbReference>
<sequence>MKALQMTCKEEGKDIKSQRWAGMISRINSGVDTLKSVGSIKYSKMEKIGMGSSGSHIFGGKFGNKTVAVKKVISENVQREAELYNFMKTRAMCNVLKILHFEKDEDFTYVVTELCEYDLKAVIEDNKNPIGASLSPEKRVKLCVDILRGLRDLHSIDIIHRDLKPSNILVGVDGEAYVADFGISRKLIGKTTHTTGLYGTLCWMAREGMQSKNEKVRYKKESDVQVAGCLMYYVLSNGHHPFEATFPFVNDTAKLMSNVSEGTYSLIHIEIYPAQCTTLLKRMLDKDMFKRPRIDECLKEMEAVRDDPRTMESILTSGEQASAATVSVPNTVYLSESAIPDEFSRLIAKISQNLTRSNCVLLATYFNFSQAKIAVIKVESQTPGLDLLEIMKERNNINMYDLTNLQQALVELQLNEINETLVIPYQSKIDPRTHERHKI</sequence>
<feature type="domain" description="Protein kinase" evidence="1">
    <location>
        <begin position="42"/>
        <end position="304"/>
    </location>
</feature>
<dbReference type="GO" id="GO:0036498">
    <property type="term" value="P:IRE1-mediated unfolded protein response"/>
    <property type="evidence" value="ECO:0007669"/>
    <property type="project" value="TreeGrafter"/>
</dbReference>
<protein>
    <submittedName>
        <fullName evidence="2">Serine/threonine-protein kinase/endoribonuclease IRE2</fullName>
    </submittedName>
</protein>
<dbReference type="Pfam" id="PF00069">
    <property type="entry name" value="Pkinase"/>
    <property type="match status" value="1"/>
</dbReference>
<dbReference type="EMBL" id="JAIZAY010000010">
    <property type="protein sequence ID" value="KAJ8034774.1"/>
    <property type="molecule type" value="Genomic_DNA"/>
</dbReference>
<evidence type="ECO:0000259" key="1">
    <source>
        <dbReference type="PROSITE" id="PS50011"/>
    </source>
</evidence>
<dbReference type="InterPro" id="IPR011009">
    <property type="entry name" value="Kinase-like_dom_sf"/>
</dbReference>
<evidence type="ECO:0000313" key="3">
    <source>
        <dbReference type="Proteomes" id="UP001152320"/>
    </source>
</evidence>
<proteinExistence type="predicted"/>
<name>A0A9Q1BYB6_HOLLE</name>
<dbReference type="PROSITE" id="PS50011">
    <property type="entry name" value="PROTEIN_KINASE_DOM"/>
    <property type="match status" value="1"/>
</dbReference>
<keyword evidence="3" id="KW-1185">Reference proteome</keyword>
<dbReference type="PANTHER" id="PTHR13954">
    <property type="entry name" value="IRE1-RELATED"/>
    <property type="match status" value="1"/>
</dbReference>